<dbReference type="RefSeq" id="WP_166849736.1">
    <property type="nucleotide sequence ID" value="NZ_JAAONY010000001.1"/>
</dbReference>
<sequence>MNEDLKAVFDSRPPLVVLESYDEKTALDQILEQGRPKRQSVYRWSVTDGLTRLTFGSQINLNSSTTEPENVLEHIKSASKPGLFVLCDFHPYFKENPKIIRLLKDIVLNHAAMAHCLVFVSHKIELPPELVRYSARVELIPPTDEEVMNIVREEATKWASEQSADRVKADQKALDMLVSNVRGLGHQEIRRLVRGAIADDGAITEDDIPVLNRAKFALMDMEGVLSFEYRTAKFAQVGGLDNLKLWLKQRQQAFLKTGSNGAKDTPKGMLMLGVQGGGKSLAAKAVAGMWDLPLLRLDMGALYNKYFGETERNLRESLSLADNMSPCVLWLDEIEKGLAQGGEDHGTSKRVLGTLLTWMSERDKPVFIVATSNDISALPAELVRKGRFDEIFFVDLPGPQARQKIFEIHLAKRGYRTDLDWTALLRASEGFTGAEIEQAVIAAGYSAGADKHDVTFLSSEQLLAELSVSVPLSQTMSEQVNALRSWAQDRAVPA</sequence>
<dbReference type="AlphaFoldDB" id="A0A7X0JRT4"/>
<dbReference type="CDD" id="cd19507">
    <property type="entry name" value="RecA-like_Ycf46-like"/>
    <property type="match status" value="1"/>
</dbReference>
<dbReference type="GO" id="GO:0016887">
    <property type="term" value="F:ATP hydrolysis activity"/>
    <property type="evidence" value="ECO:0007669"/>
    <property type="project" value="InterPro"/>
</dbReference>
<evidence type="ECO:0000259" key="5">
    <source>
        <dbReference type="SMART" id="SM00382"/>
    </source>
</evidence>
<evidence type="ECO:0000313" key="7">
    <source>
        <dbReference type="Proteomes" id="UP000528457"/>
    </source>
</evidence>
<protein>
    <recommendedName>
        <fullName evidence="4">Uncharacterized AAA domain-containing protein ycf46</fullName>
    </recommendedName>
</protein>
<accession>A0A7X0JRT4</accession>
<dbReference type="Proteomes" id="UP000528457">
    <property type="component" value="Unassembled WGS sequence"/>
</dbReference>
<dbReference type="Gene3D" id="3.40.50.300">
    <property type="entry name" value="P-loop containing nucleotide triphosphate hydrolases"/>
    <property type="match status" value="1"/>
</dbReference>
<feature type="domain" description="AAA+ ATPase" evidence="5">
    <location>
        <begin position="265"/>
        <end position="398"/>
    </location>
</feature>
<name>A0A7X0JRT4_9GAMM</name>
<comment type="caution">
    <text evidence="6">The sequence shown here is derived from an EMBL/GenBank/DDBJ whole genome shotgun (WGS) entry which is preliminary data.</text>
</comment>
<evidence type="ECO:0000313" key="6">
    <source>
        <dbReference type="EMBL" id="MBB6520987.1"/>
    </source>
</evidence>
<dbReference type="InParanoid" id="A0A7X0JRT4"/>
<dbReference type="GO" id="GO:0005524">
    <property type="term" value="F:ATP binding"/>
    <property type="evidence" value="ECO:0007669"/>
    <property type="project" value="UniProtKB-KW"/>
</dbReference>
<dbReference type="InterPro" id="IPR003959">
    <property type="entry name" value="ATPase_AAA_core"/>
</dbReference>
<dbReference type="PANTHER" id="PTHR42960">
    <property type="entry name" value="YCF46 PROTEIN"/>
    <property type="match status" value="1"/>
</dbReference>
<dbReference type="SMART" id="SM00382">
    <property type="entry name" value="AAA"/>
    <property type="match status" value="1"/>
</dbReference>
<dbReference type="SUPFAM" id="SSF52540">
    <property type="entry name" value="P-loop containing nucleoside triphosphate hydrolases"/>
    <property type="match status" value="2"/>
</dbReference>
<dbReference type="Pfam" id="PF00004">
    <property type="entry name" value="AAA"/>
    <property type="match status" value="1"/>
</dbReference>
<evidence type="ECO:0000256" key="2">
    <source>
        <dbReference type="ARBA" id="ARBA00022840"/>
    </source>
</evidence>
<organism evidence="6 7">
    <name type="scientific">Pseudoteredinibacter isoporae</name>
    <dbReference type="NCBI Taxonomy" id="570281"/>
    <lineage>
        <taxon>Bacteria</taxon>
        <taxon>Pseudomonadati</taxon>
        <taxon>Pseudomonadota</taxon>
        <taxon>Gammaproteobacteria</taxon>
        <taxon>Cellvibrionales</taxon>
        <taxon>Cellvibrionaceae</taxon>
        <taxon>Pseudoteredinibacter</taxon>
    </lineage>
</organism>
<evidence type="ECO:0000256" key="4">
    <source>
        <dbReference type="ARBA" id="ARBA00040480"/>
    </source>
</evidence>
<dbReference type="InterPro" id="IPR003593">
    <property type="entry name" value="AAA+_ATPase"/>
</dbReference>
<comment type="similarity">
    <text evidence="3">Belongs to the AAA ATPase family. Highly divergent.</text>
</comment>
<dbReference type="Gene3D" id="1.10.8.60">
    <property type="match status" value="1"/>
</dbReference>
<gene>
    <name evidence="6" type="ORF">HNR48_001265</name>
</gene>
<proteinExistence type="inferred from homology"/>
<keyword evidence="1" id="KW-0547">Nucleotide-binding</keyword>
<dbReference type="InterPro" id="IPR027417">
    <property type="entry name" value="P-loop_NTPase"/>
</dbReference>
<dbReference type="InterPro" id="IPR052381">
    <property type="entry name" value="AAA_domain_protein"/>
</dbReference>
<dbReference type="PANTHER" id="PTHR42960:SF1">
    <property type="entry name" value="YCF46 PROTEIN"/>
    <property type="match status" value="1"/>
</dbReference>
<dbReference type="EMBL" id="JACHHT010000001">
    <property type="protein sequence ID" value="MBB6520987.1"/>
    <property type="molecule type" value="Genomic_DNA"/>
</dbReference>
<evidence type="ECO:0000256" key="1">
    <source>
        <dbReference type="ARBA" id="ARBA00022741"/>
    </source>
</evidence>
<keyword evidence="2" id="KW-0067">ATP-binding</keyword>
<evidence type="ECO:0000256" key="3">
    <source>
        <dbReference type="ARBA" id="ARBA00038088"/>
    </source>
</evidence>
<keyword evidence="7" id="KW-1185">Reference proteome</keyword>
<reference evidence="6 7" key="1">
    <citation type="submission" date="2020-08" db="EMBL/GenBank/DDBJ databases">
        <title>Genomic Encyclopedia of Type Strains, Phase IV (KMG-IV): sequencing the most valuable type-strain genomes for metagenomic binning, comparative biology and taxonomic classification.</title>
        <authorList>
            <person name="Goeker M."/>
        </authorList>
    </citation>
    <scope>NUCLEOTIDE SEQUENCE [LARGE SCALE GENOMIC DNA]</scope>
    <source>
        <strain evidence="6 7">DSM 22368</strain>
    </source>
</reference>